<protein>
    <submittedName>
        <fullName evidence="2">dTDP-glucose 4,6-dehydratase</fullName>
    </submittedName>
</protein>
<dbReference type="GO" id="GO:0016831">
    <property type="term" value="F:carboxy-lyase activity"/>
    <property type="evidence" value="ECO:0007669"/>
    <property type="project" value="InterPro"/>
</dbReference>
<dbReference type="InterPro" id="IPR036291">
    <property type="entry name" value="NAD(P)-bd_dom_sf"/>
</dbReference>
<dbReference type="Gene3D" id="3.40.50.720">
    <property type="entry name" value="NAD(P)-binding Rossmann-like Domain"/>
    <property type="match status" value="1"/>
</dbReference>
<dbReference type="Proteomes" id="UP000219167">
    <property type="component" value="Unassembled WGS sequence"/>
</dbReference>
<dbReference type="InterPro" id="IPR045869">
    <property type="entry name" value="Arna-like_SDR_e"/>
</dbReference>
<organism evidence="2 3">
    <name type="scientific">Rhizobium subbaraonis</name>
    <dbReference type="NCBI Taxonomy" id="908946"/>
    <lineage>
        <taxon>Bacteria</taxon>
        <taxon>Pseudomonadati</taxon>
        <taxon>Pseudomonadota</taxon>
        <taxon>Alphaproteobacteria</taxon>
        <taxon>Hyphomicrobiales</taxon>
        <taxon>Rhizobiaceae</taxon>
        <taxon>Rhizobium/Agrobacterium group</taxon>
        <taxon>Rhizobium</taxon>
    </lineage>
</organism>
<dbReference type="EMBL" id="OBQD01000002">
    <property type="protein sequence ID" value="SOC35747.1"/>
    <property type="molecule type" value="Genomic_DNA"/>
</dbReference>
<sequence length="329" mass="35727">MTFWSDRPVLVTGGAGFIGSHLCEALVAAGARVTVFTRYSSRGIRGAVDSMPPDLRSRIRFIMGDLKDPSGVNEAVRGADTVFHLAAHIGIPYSYVHPVDVVQTNVNGTMHVLEACRQNDVAKLVVFSTSEVYGSALKVPIDEDHPLQGQSPYSASKIGADQLALSYFRAFGVPVAICRPFNTYGPRQPARAIIPTIISQALRSDTVRLGSLLPTRDLVYVGDTVAGAMMIAESGEAPGQVIQLGTGVEVSIGNLFDTICRVLGRTPRIMVEDSRLRPDKSEVMRLVADPSRARTVLGWAPQVPLEEGIARTAEWVRSNIDFFETEYQI</sequence>
<dbReference type="PANTHER" id="PTHR43000">
    <property type="entry name" value="DTDP-D-GLUCOSE 4,6-DEHYDRATASE-RELATED"/>
    <property type="match status" value="1"/>
</dbReference>
<dbReference type="Pfam" id="PF16363">
    <property type="entry name" value="GDP_Man_Dehyd"/>
    <property type="match status" value="1"/>
</dbReference>
<evidence type="ECO:0000313" key="2">
    <source>
        <dbReference type="EMBL" id="SOC35747.1"/>
    </source>
</evidence>
<evidence type="ECO:0000313" key="3">
    <source>
        <dbReference type="Proteomes" id="UP000219167"/>
    </source>
</evidence>
<name>A0A285U242_9HYPH</name>
<gene>
    <name evidence="2" type="ORF">SAMN05892877_10283</name>
</gene>
<dbReference type="InterPro" id="IPR016040">
    <property type="entry name" value="NAD(P)-bd_dom"/>
</dbReference>
<feature type="domain" description="NAD(P)-binding" evidence="1">
    <location>
        <begin position="10"/>
        <end position="311"/>
    </location>
</feature>
<dbReference type="AlphaFoldDB" id="A0A285U242"/>
<dbReference type="RefSeq" id="WP_097136209.1">
    <property type="nucleotide sequence ID" value="NZ_OBQD01000002.1"/>
</dbReference>
<dbReference type="SUPFAM" id="SSF51735">
    <property type="entry name" value="NAD(P)-binding Rossmann-fold domains"/>
    <property type="match status" value="1"/>
</dbReference>
<evidence type="ECO:0000259" key="1">
    <source>
        <dbReference type="Pfam" id="PF16363"/>
    </source>
</evidence>
<keyword evidence="3" id="KW-1185">Reference proteome</keyword>
<reference evidence="2 3" key="1">
    <citation type="submission" date="2017-08" db="EMBL/GenBank/DDBJ databases">
        <authorList>
            <person name="de Groot N.N."/>
        </authorList>
    </citation>
    <scope>NUCLEOTIDE SEQUENCE [LARGE SCALE GENOMIC DNA]</scope>
    <source>
        <strain evidence="2 3">JC85</strain>
    </source>
</reference>
<proteinExistence type="predicted"/>
<accession>A0A285U242</accession>
<dbReference type="OrthoDB" id="9801785at2"/>
<dbReference type="CDD" id="cd05257">
    <property type="entry name" value="Arna_like_SDR_e"/>
    <property type="match status" value="1"/>
</dbReference>